<sequence length="413" mass="47688">MLPKGRRLVGRTVARRRFLFVALAVLSFVLWHNLPLLHKNGNRADRRTPKYDVDDVPHFVHRASFRVDPDLEYEERVSQALRNIERAVIHENGGEYVARDRIWQVMLGKNRERSEDSLAFEDENEGWEYSLVTTDTANAFIDSVFLTVPDLKDIYMAYPLDILRADLLRYLLLWYHGGYYADTDVFPKRSIKDCPSLEPLFTPPPHHKPNISLVIGIELDEPKASSQLMRHWRWTRRYGFIQYTLYAPRRFSPLLRETIVRALSHTRQHIQQYLLPWGPRYNEHAILEISGPGMFTDTVLDTLSQTLPPTNKLVEQSVGADLGVGDLMTHRSGLTQRRVTWAPFFGIKEPLCVDASEATDAMGGLCVLPVNAWGNGQRHSGSENFGSQHACVNHRFKGSWKPWKKSWKEYFFG</sequence>
<keyword evidence="3" id="KW-1185">Reference proteome</keyword>
<proteinExistence type="inferred from homology"/>
<dbReference type="Pfam" id="PF04488">
    <property type="entry name" value="Gly_transf_sug"/>
    <property type="match status" value="1"/>
</dbReference>
<dbReference type="STRING" id="1392250.A0A2I2FVB8"/>
<dbReference type="InterPro" id="IPR039367">
    <property type="entry name" value="Och1-like"/>
</dbReference>
<protein>
    <submittedName>
        <fullName evidence="2">Uncharacterized protein</fullName>
    </submittedName>
</protein>
<comment type="caution">
    <text evidence="2">The sequence shown here is derived from an EMBL/GenBank/DDBJ whole genome shotgun (WGS) entry which is preliminary data.</text>
</comment>
<dbReference type="RefSeq" id="XP_024699891.1">
    <property type="nucleotide sequence ID" value="XM_024851140.1"/>
</dbReference>
<organism evidence="2 3">
    <name type="scientific">Aspergillus steynii IBT 23096</name>
    <dbReference type="NCBI Taxonomy" id="1392250"/>
    <lineage>
        <taxon>Eukaryota</taxon>
        <taxon>Fungi</taxon>
        <taxon>Dikarya</taxon>
        <taxon>Ascomycota</taxon>
        <taxon>Pezizomycotina</taxon>
        <taxon>Eurotiomycetes</taxon>
        <taxon>Eurotiomycetidae</taxon>
        <taxon>Eurotiales</taxon>
        <taxon>Aspergillaceae</taxon>
        <taxon>Aspergillus</taxon>
        <taxon>Aspergillus subgen. Circumdati</taxon>
    </lineage>
</organism>
<dbReference type="Gene3D" id="3.90.550.20">
    <property type="match status" value="1"/>
</dbReference>
<dbReference type="OrthoDB" id="409543at2759"/>
<dbReference type="AlphaFoldDB" id="A0A2I2FVB8"/>
<comment type="similarity">
    <text evidence="1">Belongs to the glycosyltransferase 32 family.</text>
</comment>
<dbReference type="PANTHER" id="PTHR31834:SF9">
    <property type="entry name" value="INITIATION-SPECIFIC ALPHA-1,6-MANNOSYLTRANSFERASE"/>
    <property type="match status" value="1"/>
</dbReference>
<dbReference type="EMBL" id="MSFO01000009">
    <property type="protein sequence ID" value="PLB44589.1"/>
    <property type="molecule type" value="Genomic_DNA"/>
</dbReference>
<evidence type="ECO:0000256" key="1">
    <source>
        <dbReference type="ARBA" id="ARBA00009003"/>
    </source>
</evidence>
<dbReference type="VEuPathDB" id="FungiDB:P170DRAFT_450651"/>
<dbReference type="GO" id="GO:0006487">
    <property type="term" value="P:protein N-linked glycosylation"/>
    <property type="evidence" value="ECO:0007669"/>
    <property type="project" value="TreeGrafter"/>
</dbReference>
<dbReference type="PANTHER" id="PTHR31834">
    <property type="entry name" value="INITIATION-SPECIFIC ALPHA-1,6-MANNOSYLTRANSFERASE"/>
    <property type="match status" value="1"/>
</dbReference>
<reference evidence="2 3" key="1">
    <citation type="submission" date="2016-12" db="EMBL/GenBank/DDBJ databases">
        <title>The genomes of Aspergillus section Nigri reveals drivers in fungal speciation.</title>
        <authorList>
            <consortium name="DOE Joint Genome Institute"/>
            <person name="Vesth T.C."/>
            <person name="Nybo J."/>
            <person name="Theobald S."/>
            <person name="Brandl J."/>
            <person name="Frisvad J.C."/>
            <person name="Nielsen K.F."/>
            <person name="Lyhne E.K."/>
            <person name="Kogle M.E."/>
            <person name="Kuo A."/>
            <person name="Riley R."/>
            <person name="Clum A."/>
            <person name="Nolan M."/>
            <person name="Lipzen A."/>
            <person name="Salamov A."/>
            <person name="Henrissat B."/>
            <person name="Wiebenga A."/>
            <person name="De Vries R.P."/>
            <person name="Grigoriev I.V."/>
            <person name="Mortensen U.H."/>
            <person name="Andersen M.R."/>
            <person name="Baker S.E."/>
        </authorList>
    </citation>
    <scope>NUCLEOTIDE SEQUENCE [LARGE SCALE GENOMIC DNA]</scope>
    <source>
        <strain evidence="2 3">IBT 23096</strain>
    </source>
</reference>
<dbReference type="InterPro" id="IPR029044">
    <property type="entry name" value="Nucleotide-diphossugar_trans"/>
</dbReference>
<name>A0A2I2FVB8_9EURO</name>
<gene>
    <name evidence="2" type="ORF">P170DRAFT_450651</name>
</gene>
<dbReference type="GO" id="GO:0000136">
    <property type="term" value="C:mannan polymerase complex"/>
    <property type="evidence" value="ECO:0007669"/>
    <property type="project" value="TreeGrafter"/>
</dbReference>
<dbReference type="GeneID" id="36558839"/>
<accession>A0A2I2FVB8</accession>
<dbReference type="GO" id="GO:0000009">
    <property type="term" value="F:alpha-1,6-mannosyltransferase activity"/>
    <property type="evidence" value="ECO:0007669"/>
    <property type="project" value="InterPro"/>
</dbReference>
<dbReference type="SUPFAM" id="SSF53448">
    <property type="entry name" value="Nucleotide-diphospho-sugar transferases"/>
    <property type="match status" value="1"/>
</dbReference>
<dbReference type="Proteomes" id="UP000234275">
    <property type="component" value="Unassembled WGS sequence"/>
</dbReference>
<dbReference type="InterPro" id="IPR007577">
    <property type="entry name" value="GlycoTrfase_DXD_sugar-bd_CS"/>
</dbReference>
<evidence type="ECO:0000313" key="2">
    <source>
        <dbReference type="EMBL" id="PLB44589.1"/>
    </source>
</evidence>
<evidence type="ECO:0000313" key="3">
    <source>
        <dbReference type="Proteomes" id="UP000234275"/>
    </source>
</evidence>